<organism evidence="1 2">
    <name type="scientific">Actinokineospora bangkokensis</name>
    <dbReference type="NCBI Taxonomy" id="1193682"/>
    <lineage>
        <taxon>Bacteria</taxon>
        <taxon>Bacillati</taxon>
        <taxon>Actinomycetota</taxon>
        <taxon>Actinomycetes</taxon>
        <taxon>Pseudonocardiales</taxon>
        <taxon>Pseudonocardiaceae</taxon>
        <taxon>Actinokineospora</taxon>
    </lineage>
</organism>
<dbReference type="AlphaFoldDB" id="A0A1Q9LFX3"/>
<protein>
    <submittedName>
        <fullName evidence="1">Uncharacterized protein</fullName>
    </submittedName>
</protein>
<dbReference type="Proteomes" id="UP000186040">
    <property type="component" value="Unassembled WGS sequence"/>
</dbReference>
<gene>
    <name evidence="1" type="ORF">BJP25_30625</name>
</gene>
<evidence type="ECO:0000313" key="1">
    <source>
        <dbReference type="EMBL" id="OLR90914.1"/>
    </source>
</evidence>
<keyword evidence="2" id="KW-1185">Reference proteome</keyword>
<evidence type="ECO:0000313" key="2">
    <source>
        <dbReference type="Proteomes" id="UP000186040"/>
    </source>
</evidence>
<dbReference type="EMBL" id="MKQR01000026">
    <property type="protein sequence ID" value="OLR90914.1"/>
    <property type="molecule type" value="Genomic_DNA"/>
</dbReference>
<dbReference type="STRING" id="1193682.BJP25_30625"/>
<reference evidence="1 2" key="1">
    <citation type="submission" date="2016-10" db="EMBL/GenBank/DDBJ databases">
        <title>The Draft Genome Sequence of Actinokineospora bangkokensis 44EHWT reveals the biosynthetic pathway of antifungal compounds Thailandins with unusual extender unit butylmalonyl-CoA.</title>
        <authorList>
            <person name="Greule A."/>
            <person name="Intra B."/>
            <person name="Flemming S."/>
            <person name="Rommel M.G."/>
            <person name="Panbangred W."/>
            <person name="Bechthold A."/>
        </authorList>
    </citation>
    <scope>NUCLEOTIDE SEQUENCE [LARGE SCALE GENOMIC DNA]</scope>
    <source>
        <strain evidence="1 2">44EHW</strain>
    </source>
</reference>
<accession>A0A1Q9LFX3</accession>
<name>A0A1Q9LFX3_9PSEU</name>
<comment type="caution">
    <text evidence="1">The sequence shown here is derived from an EMBL/GenBank/DDBJ whole genome shotgun (WGS) entry which is preliminary data.</text>
</comment>
<sequence length="268" mass="28585">MAAPASSAATTDTISSDRATVREYPGRLVLANGAAGDRVELTAYCGDWVRIRVTSTAHVMATPVGWVLRSNLTRGSQSGGLSGVPEQCGTDADRWRDWVGAINAPFHSLRKTTADGVTGWRRITFGTRVTLAAGEQCTPSLNYTRVTDGPDVVDPAQRVALDLDTVSYRYVTQDGSVALVSAQRAGGSTYGVWSFVPSSCVQPRGREHVYFDEPVVQLTDISGLQTGTAYSDATIRSRGCSAGLISPTRPAFGYWPDPQPANRPACPV</sequence>
<proteinExistence type="predicted"/>